<comment type="caution">
    <text evidence="12">The sequence shown here is derived from an EMBL/GenBank/DDBJ whole genome shotgun (WGS) entry which is preliminary data.</text>
</comment>
<dbReference type="EC" id="2.1.1.77" evidence="3"/>
<dbReference type="GO" id="GO:0032259">
    <property type="term" value="P:methylation"/>
    <property type="evidence" value="ECO:0007669"/>
    <property type="project" value="UniProtKB-KW"/>
</dbReference>
<comment type="subcellular location">
    <subcellularLocation>
        <location evidence="1">Cytoplasm</location>
    </subcellularLocation>
</comment>
<sequence>MDLVGAGHVRSKEWRAAVEDVPREEFIPEFFAKIDRTDGPTLWDPISAERSGAERWLRLAYEDLSHVTQLNGQISPADVLEPVDGNPTSSSTMPSLVVRMWEDLDVVDGSRVLEVGTGTGYSTALGCHRLGESNLTSVDVDPEVAGRARQALARAGYHPQLVVGDGEEGSLRGAPYDRIIATCSFRYVPQAWLQQSKLGAIILVTLSGWLGGTGLVKLTVTGDGTAEGQFLPGYVSFMPSRAHNPQPVVIPDLSEGGVSRETTLAPDVLTTYGPGQLVAQLAVPEAQHVSFGPDSDLPEHLLVQPDDSYAAFRGGPGRRIIEQGGPQRLWDQVESAVESWHSSGEPDIQSFRVTVTPHEQRIRIPSGKSWRLPVP</sequence>
<keyword evidence="7 12" id="KW-0808">Transferase</keyword>
<keyword evidence="6 12" id="KW-0489">Methyltransferase</keyword>
<evidence type="ECO:0000256" key="8">
    <source>
        <dbReference type="ARBA" id="ARBA00022691"/>
    </source>
</evidence>
<dbReference type="InterPro" id="IPR026448">
    <property type="entry name" value="Methyltr_grasp"/>
</dbReference>
<protein>
    <recommendedName>
        <fullName evidence="4">Protein-L-isoaspartate O-methyltransferase</fullName>
        <ecNumber evidence="3">2.1.1.77</ecNumber>
    </recommendedName>
    <alternativeName>
        <fullName evidence="11">L-isoaspartyl protein carboxyl methyltransferase</fullName>
    </alternativeName>
    <alternativeName>
        <fullName evidence="9">Protein L-isoaspartyl methyltransferase</fullName>
    </alternativeName>
    <alternativeName>
        <fullName evidence="10">Protein-beta-aspartate methyltransferase</fullName>
    </alternativeName>
</protein>
<dbReference type="AlphaFoldDB" id="A0A4R0JAY3"/>
<evidence type="ECO:0000256" key="11">
    <source>
        <dbReference type="ARBA" id="ARBA00031350"/>
    </source>
</evidence>
<dbReference type="NCBIfam" id="TIGR04188">
    <property type="entry name" value="methyltr_grsp"/>
    <property type="match status" value="1"/>
</dbReference>
<accession>A0A4R0JAY3</accession>
<dbReference type="GO" id="GO:0005737">
    <property type="term" value="C:cytoplasm"/>
    <property type="evidence" value="ECO:0007669"/>
    <property type="project" value="UniProtKB-SubCell"/>
</dbReference>
<evidence type="ECO:0000256" key="9">
    <source>
        <dbReference type="ARBA" id="ARBA00030757"/>
    </source>
</evidence>
<keyword evidence="5" id="KW-0963">Cytoplasm</keyword>
<dbReference type="OrthoDB" id="4280289at2"/>
<keyword evidence="8" id="KW-0949">S-adenosyl-L-methionine</keyword>
<name>A0A4R0JAY3_9ACTN</name>
<reference evidence="12 13" key="1">
    <citation type="submission" date="2019-02" db="EMBL/GenBank/DDBJ databases">
        <title>Kribbella capetownensis sp. nov. and Kribbella speibonae sp. nov., isolated from soil.</title>
        <authorList>
            <person name="Curtis S.M."/>
            <person name="Norton I."/>
            <person name="Everest G.J."/>
            <person name="Meyers P.R."/>
        </authorList>
    </citation>
    <scope>NUCLEOTIDE SEQUENCE [LARGE SCALE GENOMIC DNA]</scope>
    <source>
        <strain evidence="12 13">DSM 27082</strain>
    </source>
</reference>
<evidence type="ECO:0000256" key="6">
    <source>
        <dbReference type="ARBA" id="ARBA00022603"/>
    </source>
</evidence>
<dbReference type="PANTHER" id="PTHR11579:SF0">
    <property type="entry name" value="PROTEIN-L-ISOASPARTATE(D-ASPARTATE) O-METHYLTRANSFERASE"/>
    <property type="match status" value="1"/>
</dbReference>
<evidence type="ECO:0000256" key="2">
    <source>
        <dbReference type="ARBA" id="ARBA00005369"/>
    </source>
</evidence>
<dbReference type="Gene3D" id="3.40.50.150">
    <property type="entry name" value="Vaccinia Virus protein VP39"/>
    <property type="match status" value="1"/>
</dbReference>
<organism evidence="12 13">
    <name type="scientific">Kribbella sindirgiensis</name>
    <dbReference type="NCBI Taxonomy" id="1124744"/>
    <lineage>
        <taxon>Bacteria</taxon>
        <taxon>Bacillati</taxon>
        <taxon>Actinomycetota</taxon>
        <taxon>Actinomycetes</taxon>
        <taxon>Propionibacteriales</taxon>
        <taxon>Kribbellaceae</taxon>
        <taxon>Kribbella</taxon>
    </lineage>
</organism>
<proteinExistence type="inferred from homology"/>
<evidence type="ECO:0000256" key="1">
    <source>
        <dbReference type="ARBA" id="ARBA00004496"/>
    </source>
</evidence>
<dbReference type="Proteomes" id="UP000292695">
    <property type="component" value="Unassembled WGS sequence"/>
</dbReference>
<evidence type="ECO:0000256" key="5">
    <source>
        <dbReference type="ARBA" id="ARBA00022490"/>
    </source>
</evidence>
<evidence type="ECO:0000256" key="10">
    <source>
        <dbReference type="ARBA" id="ARBA00031323"/>
    </source>
</evidence>
<dbReference type="GO" id="GO:0004719">
    <property type="term" value="F:protein-L-isoaspartate (D-aspartate) O-methyltransferase activity"/>
    <property type="evidence" value="ECO:0007669"/>
    <property type="project" value="UniProtKB-EC"/>
</dbReference>
<comment type="similarity">
    <text evidence="2">Belongs to the methyltransferase superfamily. L-isoaspartyl/D-aspartyl protein methyltransferase family.</text>
</comment>
<evidence type="ECO:0000313" key="13">
    <source>
        <dbReference type="Proteomes" id="UP000292695"/>
    </source>
</evidence>
<dbReference type="InterPro" id="IPR029063">
    <property type="entry name" value="SAM-dependent_MTases_sf"/>
</dbReference>
<dbReference type="Pfam" id="PF01135">
    <property type="entry name" value="PCMT"/>
    <property type="match status" value="1"/>
</dbReference>
<dbReference type="InterPro" id="IPR000682">
    <property type="entry name" value="PCMT"/>
</dbReference>
<evidence type="ECO:0000256" key="4">
    <source>
        <dbReference type="ARBA" id="ARBA00013346"/>
    </source>
</evidence>
<dbReference type="SUPFAM" id="SSF53335">
    <property type="entry name" value="S-adenosyl-L-methionine-dependent methyltransferases"/>
    <property type="match status" value="1"/>
</dbReference>
<keyword evidence="13" id="KW-1185">Reference proteome</keyword>
<evidence type="ECO:0000313" key="12">
    <source>
        <dbReference type="EMBL" id="TCC43781.1"/>
    </source>
</evidence>
<dbReference type="CDD" id="cd02440">
    <property type="entry name" value="AdoMet_MTases"/>
    <property type="match status" value="1"/>
</dbReference>
<evidence type="ECO:0000256" key="3">
    <source>
        <dbReference type="ARBA" id="ARBA00011890"/>
    </source>
</evidence>
<dbReference type="EMBL" id="SJKA01000001">
    <property type="protein sequence ID" value="TCC43781.1"/>
    <property type="molecule type" value="Genomic_DNA"/>
</dbReference>
<gene>
    <name evidence="12" type="ORF">E0H50_03910</name>
</gene>
<dbReference type="PANTHER" id="PTHR11579">
    <property type="entry name" value="PROTEIN-L-ISOASPARTATE O-METHYLTRANSFERASE"/>
    <property type="match status" value="1"/>
</dbReference>
<evidence type="ECO:0000256" key="7">
    <source>
        <dbReference type="ARBA" id="ARBA00022679"/>
    </source>
</evidence>